<reference evidence="2" key="1">
    <citation type="submission" date="2021-05" db="EMBL/GenBank/DDBJ databases">
        <title>Complete genome sequence of the cellulolytic planctomycete Telmatocola sphagniphila SP2T and characterization of the first cellulase from planctomycetes.</title>
        <authorList>
            <person name="Rakitin A.L."/>
            <person name="Beletsky A.V."/>
            <person name="Naumoff D.G."/>
            <person name="Kulichevskaya I.S."/>
            <person name="Mardanov A.V."/>
            <person name="Ravin N.V."/>
            <person name="Dedysh S.N."/>
        </authorList>
    </citation>
    <scope>NUCLEOTIDE SEQUENCE</scope>
    <source>
        <strain evidence="2">SP2T</strain>
    </source>
</reference>
<evidence type="ECO:0000313" key="3">
    <source>
        <dbReference type="Proteomes" id="UP000676194"/>
    </source>
</evidence>
<sequence>MRLISKQILLGFCLCLSSSPIFADGPALNPPASSSAAPILPVSATGNPPATFVDNPIFMKDLKTAAPAPASAIVEPKVWSGSFEAGINGSSGNTDVLNVRIAGNLRRETDENIFTSDLVYGTARQNGILNQDKALYNARDEILFGPDNPWALFTALQVEYDQFRDYEFRVGLFGGVSYTFLKDDNILFKGRIGLGETDEIGKTGVPSKWVTEALFGWDFDYKFTDRQKFTSSIDVYPSLTNFGQYRVRAKAAYEVLIDPSTGATLKVGIQDRYDTDPGFNYKRNDLDYFTAIMFKF</sequence>
<dbReference type="AlphaFoldDB" id="A0A8E6B800"/>
<evidence type="ECO:0000313" key="2">
    <source>
        <dbReference type="EMBL" id="QVL32949.1"/>
    </source>
</evidence>
<dbReference type="Proteomes" id="UP000676194">
    <property type="component" value="Chromosome"/>
</dbReference>
<keyword evidence="1" id="KW-0732">Signal</keyword>
<feature type="chain" id="PRO_5034807534" evidence="1">
    <location>
        <begin position="24"/>
        <end position="296"/>
    </location>
</feature>
<gene>
    <name evidence="2" type="ORF">KIH39_03255</name>
</gene>
<dbReference type="InterPro" id="IPR007433">
    <property type="entry name" value="DUF481"/>
</dbReference>
<proteinExistence type="predicted"/>
<dbReference type="RefSeq" id="WP_213497839.1">
    <property type="nucleotide sequence ID" value="NZ_CP074694.1"/>
</dbReference>
<dbReference type="EMBL" id="CP074694">
    <property type="protein sequence ID" value="QVL32949.1"/>
    <property type="molecule type" value="Genomic_DNA"/>
</dbReference>
<dbReference type="Pfam" id="PF04338">
    <property type="entry name" value="DUF481"/>
    <property type="match status" value="1"/>
</dbReference>
<dbReference type="KEGG" id="tsph:KIH39_03255"/>
<evidence type="ECO:0000256" key="1">
    <source>
        <dbReference type="SAM" id="SignalP"/>
    </source>
</evidence>
<keyword evidence="3" id="KW-1185">Reference proteome</keyword>
<name>A0A8E6B800_9BACT</name>
<feature type="signal peptide" evidence="1">
    <location>
        <begin position="1"/>
        <end position="23"/>
    </location>
</feature>
<organism evidence="2 3">
    <name type="scientific">Telmatocola sphagniphila</name>
    <dbReference type="NCBI Taxonomy" id="1123043"/>
    <lineage>
        <taxon>Bacteria</taxon>
        <taxon>Pseudomonadati</taxon>
        <taxon>Planctomycetota</taxon>
        <taxon>Planctomycetia</taxon>
        <taxon>Gemmatales</taxon>
        <taxon>Gemmataceae</taxon>
    </lineage>
</organism>
<accession>A0A8E6B800</accession>
<protein>
    <submittedName>
        <fullName evidence="2">DUF481 domain-containing protein</fullName>
    </submittedName>
</protein>